<dbReference type="InterPro" id="IPR032466">
    <property type="entry name" value="Metal_Hydrolase"/>
</dbReference>
<organism evidence="1 2">
    <name type="scientific">Spirosoma soli</name>
    <dbReference type="NCBI Taxonomy" id="1770529"/>
    <lineage>
        <taxon>Bacteria</taxon>
        <taxon>Pseudomonadati</taxon>
        <taxon>Bacteroidota</taxon>
        <taxon>Cytophagia</taxon>
        <taxon>Cytophagales</taxon>
        <taxon>Cytophagaceae</taxon>
        <taxon>Spirosoma</taxon>
    </lineage>
</organism>
<dbReference type="CDD" id="cd01301">
    <property type="entry name" value="rDP_like"/>
    <property type="match status" value="1"/>
</dbReference>
<dbReference type="EMBL" id="JBHULN010000005">
    <property type="protein sequence ID" value="MFD2571192.1"/>
    <property type="molecule type" value="Genomic_DNA"/>
</dbReference>
<sequence length="391" mass="42640">MILLLPLLLALAGPVPPKKVHKLHQRILTLDTHADAPIMMQKEGFDVGKTHDTQRDQSQIDFPRMKEGGMDAMFFAVYTSQGPRTPEGHAEAKRNALNQFRLIHEALKKYPDQAELATTPDDAYRIQKAGKRAVFIGMENGYPVGDDLSLLKTYYDLGCRYITLTHFANNLIGDSSTDPDGPIYGGLSDFGKKVVPEMNRLGILIDVSHVADSTFYDALALSKAPVIASHSNCRALCDFPRNMTDDMIKAIAAKGGVVQVNFVSDYLKKPSDAHRTAKTKIRMARVGKVMTPELETRIAAQSDSVSKVYASERASLSDIVAHIDHIVKLVGIDHVGIGSDFDGGGGVIGLEDVSQIENLTAALVERGYSEADIAKIWGGNLLRVLGKAKVE</sequence>
<dbReference type="Pfam" id="PF01244">
    <property type="entry name" value="Peptidase_M19"/>
    <property type="match status" value="1"/>
</dbReference>
<protein>
    <submittedName>
        <fullName evidence="1">Dipeptidase</fullName>
    </submittedName>
</protein>
<keyword evidence="2" id="KW-1185">Reference proteome</keyword>
<dbReference type="Gene3D" id="1.10.287.650">
    <property type="entry name" value="L27 domain"/>
    <property type="match status" value="1"/>
</dbReference>
<dbReference type="Proteomes" id="UP001597469">
    <property type="component" value="Unassembled WGS sequence"/>
</dbReference>
<evidence type="ECO:0000313" key="1">
    <source>
        <dbReference type="EMBL" id="MFD2571192.1"/>
    </source>
</evidence>
<dbReference type="PROSITE" id="PS51365">
    <property type="entry name" value="RENAL_DIPEPTIDASE_2"/>
    <property type="match status" value="1"/>
</dbReference>
<dbReference type="PANTHER" id="PTHR10443:SF12">
    <property type="entry name" value="DIPEPTIDASE"/>
    <property type="match status" value="1"/>
</dbReference>
<evidence type="ECO:0000313" key="2">
    <source>
        <dbReference type="Proteomes" id="UP001597469"/>
    </source>
</evidence>
<dbReference type="PANTHER" id="PTHR10443">
    <property type="entry name" value="MICROSOMAL DIPEPTIDASE"/>
    <property type="match status" value="1"/>
</dbReference>
<comment type="caution">
    <text evidence="1">The sequence shown here is derived from an EMBL/GenBank/DDBJ whole genome shotgun (WGS) entry which is preliminary data.</text>
</comment>
<dbReference type="Gene3D" id="3.20.20.140">
    <property type="entry name" value="Metal-dependent hydrolases"/>
    <property type="match status" value="1"/>
</dbReference>
<accession>A0ABW5M690</accession>
<proteinExistence type="predicted"/>
<dbReference type="InterPro" id="IPR008257">
    <property type="entry name" value="Pept_M19"/>
</dbReference>
<reference evidence="2" key="1">
    <citation type="journal article" date="2019" name="Int. J. Syst. Evol. Microbiol.">
        <title>The Global Catalogue of Microorganisms (GCM) 10K type strain sequencing project: providing services to taxonomists for standard genome sequencing and annotation.</title>
        <authorList>
            <consortium name="The Broad Institute Genomics Platform"/>
            <consortium name="The Broad Institute Genome Sequencing Center for Infectious Disease"/>
            <person name="Wu L."/>
            <person name="Ma J."/>
        </authorList>
    </citation>
    <scope>NUCLEOTIDE SEQUENCE [LARGE SCALE GENOMIC DNA]</scope>
    <source>
        <strain evidence="2">KCTC 42805</strain>
    </source>
</reference>
<dbReference type="RefSeq" id="WP_381522501.1">
    <property type="nucleotide sequence ID" value="NZ_JBHULN010000005.1"/>
</dbReference>
<name>A0ABW5M690_9BACT</name>
<dbReference type="SUPFAM" id="SSF51556">
    <property type="entry name" value="Metallo-dependent hydrolases"/>
    <property type="match status" value="1"/>
</dbReference>
<gene>
    <name evidence="1" type="ORF">ACFSUS_11145</name>
</gene>